<dbReference type="AlphaFoldDB" id="A0A5D5AQM6"/>
<sequence>MTHDVESRTDELDDSSAALDHVVVENDDAPNECAIFPKAASEDRLLTNWLTAHGDSFVSLESMR</sequence>
<dbReference type="RefSeq" id="WP_149080273.1">
    <property type="nucleotide sequence ID" value="NZ_VTAW01000003.1"/>
</dbReference>
<evidence type="ECO:0000313" key="2">
    <source>
        <dbReference type="EMBL" id="TYT63297.1"/>
    </source>
</evidence>
<dbReference type="EMBL" id="VTAW01000003">
    <property type="protein sequence ID" value="TYT63297.1"/>
    <property type="molecule type" value="Genomic_DNA"/>
</dbReference>
<dbReference type="Pfam" id="PF24351">
    <property type="entry name" value="DUF7511"/>
    <property type="match status" value="1"/>
</dbReference>
<feature type="domain" description="DUF7511" evidence="1">
    <location>
        <begin position="18"/>
        <end position="64"/>
    </location>
</feature>
<keyword evidence="3" id="KW-1185">Reference proteome</keyword>
<proteinExistence type="predicted"/>
<organism evidence="2 3">
    <name type="scientific">Natrialba swarupiae</name>
    <dbReference type="NCBI Taxonomy" id="2448032"/>
    <lineage>
        <taxon>Archaea</taxon>
        <taxon>Methanobacteriati</taxon>
        <taxon>Methanobacteriota</taxon>
        <taxon>Stenosarchaea group</taxon>
        <taxon>Halobacteria</taxon>
        <taxon>Halobacteriales</taxon>
        <taxon>Natrialbaceae</taxon>
        <taxon>Natrialba</taxon>
    </lineage>
</organism>
<evidence type="ECO:0000313" key="3">
    <source>
        <dbReference type="Proteomes" id="UP000324104"/>
    </source>
</evidence>
<reference evidence="2 3" key="1">
    <citation type="submission" date="2019-08" db="EMBL/GenBank/DDBJ databases">
        <title>Archaea genome.</title>
        <authorList>
            <person name="Kajale S."/>
            <person name="Shouche Y."/>
            <person name="Deshpande N."/>
            <person name="Sharma A."/>
        </authorList>
    </citation>
    <scope>NUCLEOTIDE SEQUENCE [LARGE SCALE GENOMIC DNA]</scope>
    <source>
        <strain evidence="2 3">ESP3B_9</strain>
    </source>
</reference>
<protein>
    <recommendedName>
        <fullName evidence="1">DUF7511 domain-containing protein</fullName>
    </recommendedName>
</protein>
<accession>A0A5D5AQM6</accession>
<evidence type="ECO:0000259" key="1">
    <source>
        <dbReference type="Pfam" id="PF24351"/>
    </source>
</evidence>
<dbReference type="InterPro" id="IPR055933">
    <property type="entry name" value="DUF7511"/>
</dbReference>
<name>A0A5D5AQM6_9EURY</name>
<dbReference type="Proteomes" id="UP000324104">
    <property type="component" value="Unassembled WGS sequence"/>
</dbReference>
<gene>
    <name evidence="2" type="ORF">FYC77_04300</name>
</gene>
<comment type="caution">
    <text evidence="2">The sequence shown here is derived from an EMBL/GenBank/DDBJ whole genome shotgun (WGS) entry which is preliminary data.</text>
</comment>